<feature type="domain" description="HhH-GPD" evidence="6">
    <location>
        <begin position="155"/>
        <end position="317"/>
    </location>
</feature>
<evidence type="ECO:0000313" key="8">
    <source>
        <dbReference type="Proteomes" id="UP000638849"/>
    </source>
</evidence>
<evidence type="ECO:0000256" key="5">
    <source>
        <dbReference type="SAM" id="MobiDB-lite"/>
    </source>
</evidence>
<organism evidence="7 8">
    <name type="scientific">Streptomyces javensis</name>
    <dbReference type="NCBI Taxonomy" id="114698"/>
    <lineage>
        <taxon>Bacteria</taxon>
        <taxon>Bacillati</taxon>
        <taxon>Actinomycetota</taxon>
        <taxon>Actinomycetes</taxon>
        <taxon>Kitasatosporales</taxon>
        <taxon>Streptomycetaceae</taxon>
        <taxon>Streptomyces</taxon>
        <taxon>Streptomyces violaceusniger group</taxon>
    </lineage>
</organism>
<gene>
    <name evidence="7" type="ORF">JBF12_42990</name>
</gene>
<evidence type="ECO:0000313" key="7">
    <source>
        <dbReference type="EMBL" id="MBI0319618.1"/>
    </source>
</evidence>
<name>A0ABS0RQJ5_9ACTN</name>
<protein>
    <recommendedName>
        <fullName evidence="2">DNA-3-methyladenine glycosylase II</fullName>
        <ecNumber evidence="2">3.2.2.21</ecNumber>
    </recommendedName>
</protein>
<dbReference type="InterPro" id="IPR051912">
    <property type="entry name" value="Alkylbase_DNA_Glycosylase/TA"/>
</dbReference>
<evidence type="ECO:0000256" key="1">
    <source>
        <dbReference type="ARBA" id="ARBA00000086"/>
    </source>
</evidence>
<comment type="catalytic activity">
    <reaction evidence="1">
        <text>Hydrolysis of alkylated DNA, releasing 3-methyladenine, 3-methylguanine, 7-methylguanine and 7-methyladenine.</text>
        <dbReference type="EC" id="3.2.2.21"/>
    </reaction>
</comment>
<evidence type="ECO:0000259" key="6">
    <source>
        <dbReference type="SMART" id="SM00478"/>
    </source>
</evidence>
<dbReference type="InterPro" id="IPR011257">
    <property type="entry name" value="DNA_glycosylase"/>
</dbReference>
<proteinExistence type="predicted"/>
<dbReference type="Proteomes" id="UP000638849">
    <property type="component" value="Unassembled WGS sequence"/>
</dbReference>
<reference evidence="7 8" key="1">
    <citation type="submission" date="2020-12" db="EMBL/GenBank/DDBJ databases">
        <authorList>
            <person name="Kusuma A.B."/>
            <person name="Nouioui I."/>
            <person name="Goodfellow M."/>
        </authorList>
    </citation>
    <scope>NUCLEOTIDE SEQUENCE [LARGE SCALE GENOMIC DNA]</scope>
    <source>
        <strain evidence="7 8">DSM 41764</strain>
    </source>
</reference>
<sequence length="324" mass="34193">MTAVVLTPSGPFSLAASARFLEGFTPASYQGTADDVLHLAFPADDGHSTVAVAVRQEETAEGGAGRVRAEFTTYPDTPEDPVSAGTGPEPGPGEAEAEAEAVRAQLARVLSLDVDGSGFPELAADPVVAGLMADCPGLRPVCFHSPYEAAAWAVIGHRIRMTQAAAIKARLAERHGRRVRIEGRTLYAFPTPPALRAITRAPGLTEVKIERLHALAEAADAGELDAARLRSMPVDDALAALRQLPGIGPFSAELILIRGAGHPDVFPRHEPRLHAAMTGAYGPGETAAGDIRRLAGIADRWRPYRSWVALLLRARAAHIGGRTP</sequence>
<evidence type="ECO:0000256" key="2">
    <source>
        <dbReference type="ARBA" id="ARBA00012000"/>
    </source>
</evidence>
<keyword evidence="4" id="KW-0234">DNA repair</keyword>
<dbReference type="InterPro" id="IPR003265">
    <property type="entry name" value="HhH-GPD_domain"/>
</dbReference>
<dbReference type="RefSeq" id="WP_198282067.1">
    <property type="nucleotide sequence ID" value="NZ_BAAAIF010000020.1"/>
</dbReference>
<dbReference type="PANTHER" id="PTHR43003">
    <property type="entry name" value="DNA-3-METHYLADENINE GLYCOSYLASE"/>
    <property type="match status" value="1"/>
</dbReference>
<dbReference type="EMBL" id="JAEEAQ010000917">
    <property type="protein sequence ID" value="MBI0319618.1"/>
    <property type="molecule type" value="Genomic_DNA"/>
</dbReference>
<accession>A0ABS0RQJ5</accession>
<keyword evidence="3" id="KW-0227">DNA damage</keyword>
<dbReference type="SMART" id="SM00478">
    <property type="entry name" value="ENDO3c"/>
    <property type="match status" value="1"/>
</dbReference>
<dbReference type="Gene3D" id="1.10.1670.40">
    <property type="match status" value="1"/>
</dbReference>
<keyword evidence="8" id="KW-1185">Reference proteome</keyword>
<evidence type="ECO:0000256" key="4">
    <source>
        <dbReference type="ARBA" id="ARBA00023204"/>
    </source>
</evidence>
<feature type="region of interest" description="Disordered" evidence="5">
    <location>
        <begin position="57"/>
        <end position="100"/>
    </location>
</feature>
<dbReference type="EC" id="3.2.2.21" evidence="2"/>
<dbReference type="PANTHER" id="PTHR43003:SF5">
    <property type="entry name" value="DNA-3-METHYLADENINE GLYCOSYLASE"/>
    <property type="match status" value="1"/>
</dbReference>
<dbReference type="SUPFAM" id="SSF48150">
    <property type="entry name" value="DNA-glycosylase"/>
    <property type="match status" value="1"/>
</dbReference>
<comment type="caution">
    <text evidence="7">The sequence shown here is derived from an EMBL/GenBank/DDBJ whole genome shotgun (WGS) entry which is preliminary data.</text>
</comment>
<evidence type="ECO:0000256" key="3">
    <source>
        <dbReference type="ARBA" id="ARBA00022763"/>
    </source>
</evidence>
<dbReference type="Gene3D" id="1.10.340.30">
    <property type="entry name" value="Hypothetical protein, domain 2"/>
    <property type="match status" value="1"/>
</dbReference>